<organism evidence="1 2">
    <name type="scientific">Entomophthora muscae</name>
    <dbReference type="NCBI Taxonomy" id="34485"/>
    <lineage>
        <taxon>Eukaryota</taxon>
        <taxon>Fungi</taxon>
        <taxon>Fungi incertae sedis</taxon>
        <taxon>Zoopagomycota</taxon>
        <taxon>Entomophthoromycotina</taxon>
        <taxon>Entomophthoromycetes</taxon>
        <taxon>Entomophthorales</taxon>
        <taxon>Entomophthoraceae</taxon>
        <taxon>Entomophthora</taxon>
    </lineage>
</organism>
<protein>
    <submittedName>
        <fullName evidence="1">Uncharacterized protein</fullName>
    </submittedName>
</protein>
<accession>A0ACC2T0E6</accession>
<proteinExistence type="predicted"/>
<sequence length="58" mass="6219">MLDTGASWNFIDPQLAQKLALPISTSPTAVTMGNSTMDISSECTTPMDLEIGEVLYPD</sequence>
<dbReference type="Proteomes" id="UP001165960">
    <property type="component" value="Unassembled WGS sequence"/>
</dbReference>
<comment type="caution">
    <text evidence="1">The sequence shown here is derived from an EMBL/GenBank/DDBJ whole genome shotgun (WGS) entry which is preliminary data.</text>
</comment>
<name>A0ACC2T0E6_9FUNG</name>
<keyword evidence="2" id="KW-1185">Reference proteome</keyword>
<dbReference type="EMBL" id="QTSX02003785">
    <property type="protein sequence ID" value="KAJ9068123.1"/>
    <property type="molecule type" value="Genomic_DNA"/>
</dbReference>
<reference evidence="1" key="1">
    <citation type="submission" date="2022-04" db="EMBL/GenBank/DDBJ databases">
        <title>Genome of the entomopathogenic fungus Entomophthora muscae.</title>
        <authorList>
            <person name="Elya C."/>
            <person name="Lovett B.R."/>
            <person name="Lee E."/>
            <person name="Macias A.M."/>
            <person name="Hajek A.E."/>
            <person name="De Bivort B.L."/>
            <person name="Kasson M.T."/>
            <person name="De Fine Licht H.H."/>
            <person name="Stajich J.E."/>
        </authorList>
    </citation>
    <scope>NUCLEOTIDE SEQUENCE</scope>
    <source>
        <strain evidence="1">Berkeley</strain>
    </source>
</reference>
<evidence type="ECO:0000313" key="1">
    <source>
        <dbReference type="EMBL" id="KAJ9068123.1"/>
    </source>
</evidence>
<gene>
    <name evidence="1" type="ORF">DSO57_1031946</name>
</gene>
<evidence type="ECO:0000313" key="2">
    <source>
        <dbReference type="Proteomes" id="UP001165960"/>
    </source>
</evidence>